<feature type="domain" description="Pyridoxamine 5'-phosphate oxidase N-terminal" evidence="1">
    <location>
        <begin position="19"/>
        <end position="135"/>
    </location>
</feature>
<dbReference type="EMBL" id="RBVX01000043">
    <property type="protein sequence ID" value="RSL30114.1"/>
    <property type="molecule type" value="Genomic_DNA"/>
</dbReference>
<dbReference type="Proteomes" id="UP000275076">
    <property type="component" value="Unassembled WGS sequence"/>
</dbReference>
<dbReference type="Gene3D" id="2.30.110.10">
    <property type="entry name" value="Electron Transport, Fmn-binding Protein, Chain A"/>
    <property type="match status" value="1"/>
</dbReference>
<organism evidence="2 3">
    <name type="scientific">Salibacterium salarium</name>
    <dbReference type="NCBI Taxonomy" id="284579"/>
    <lineage>
        <taxon>Bacteria</taxon>
        <taxon>Bacillati</taxon>
        <taxon>Bacillota</taxon>
        <taxon>Bacilli</taxon>
        <taxon>Bacillales</taxon>
        <taxon>Bacillaceae</taxon>
    </lineage>
</organism>
<name>A0A3R9R985_9BACI</name>
<gene>
    <name evidence="2" type="ORF">D7Z54_27840</name>
</gene>
<dbReference type="Pfam" id="PF01243">
    <property type="entry name" value="PNPOx_N"/>
    <property type="match status" value="1"/>
</dbReference>
<comment type="caution">
    <text evidence="2">The sequence shown here is derived from an EMBL/GenBank/DDBJ whole genome shotgun (WGS) entry which is preliminary data.</text>
</comment>
<sequence>MHFKEGSLESSGDGRQTVSMIDENKVGILATVENNKPYCRYMTFSHEGFTLYTPTNKNTHKAEEIEKNPNVHILLGYEGEGVGDTYVEVDGTASIQSDKQVKENMWDAGMERWFDGPEDPEYVVLEIEPERIRLMNKKGEPPQEVDVH</sequence>
<dbReference type="InterPro" id="IPR012349">
    <property type="entry name" value="Split_barrel_FMN-bd"/>
</dbReference>
<dbReference type="PANTHER" id="PTHR34818:SF1">
    <property type="entry name" value="PROTEIN BLI-3"/>
    <property type="match status" value="1"/>
</dbReference>
<dbReference type="OrthoDB" id="5431160at2"/>
<evidence type="ECO:0000313" key="3">
    <source>
        <dbReference type="Proteomes" id="UP000275076"/>
    </source>
</evidence>
<dbReference type="AlphaFoldDB" id="A0A3R9R985"/>
<protein>
    <submittedName>
        <fullName evidence="2">General stress protein</fullName>
    </submittedName>
</protein>
<dbReference type="PANTHER" id="PTHR34818">
    <property type="entry name" value="PROTEIN BLI-3"/>
    <property type="match status" value="1"/>
</dbReference>
<proteinExistence type="predicted"/>
<keyword evidence="3" id="KW-1185">Reference proteome</keyword>
<reference evidence="2 3" key="1">
    <citation type="submission" date="2018-10" db="EMBL/GenBank/DDBJ databases">
        <title>Draft genome sequence of Bacillus salarius IM0101, isolated from a hypersaline soil in Inner Mongolia, China.</title>
        <authorList>
            <person name="Yamprayoonswat W."/>
            <person name="Boonvisut S."/>
            <person name="Jumpathong W."/>
            <person name="Sittihan S."/>
            <person name="Ruangsuj P."/>
            <person name="Wanthongcharoen S."/>
            <person name="Thongpramul N."/>
            <person name="Pimmason S."/>
            <person name="Yu B."/>
            <person name="Yasawong M."/>
        </authorList>
    </citation>
    <scope>NUCLEOTIDE SEQUENCE [LARGE SCALE GENOMIC DNA]</scope>
    <source>
        <strain evidence="2 3">IM0101</strain>
    </source>
</reference>
<evidence type="ECO:0000259" key="1">
    <source>
        <dbReference type="Pfam" id="PF01243"/>
    </source>
</evidence>
<dbReference type="SUPFAM" id="SSF50475">
    <property type="entry name" value="FMN-binding split barrel"/>
    <property type="match status" value="1"/>
</dbReference>
<dbReference type="InterPro" id="IPR011576">
    <property type="entry name" value="Pyridox_Oxase_N"/>
</dbReference>
<evidence type="ECO:0000313" key="2">
    <source>
        <dbReference type="EMBL" id="RSL30114.1"/>
    </source>
</evidence>
<accession>A0A3R9R985</accession>
<dbReference type="InterPro" id="IPR052917">
    <property type="entry name" value="Stress-Dev_Protein"/>
</dbReference>